<dbReference type="PROSITE" id="PS50162">
    <property type="entry name" value="RECA_2"/>
    <property type="match status" value="1"/>
</dbReference>
<dbReference type="Gene3D" id="3.40.50.300">
    <property type="entry name" value="P-loop containing nucleotide triphosphate hydrolases"/>
    <property type="match status" value="1"/>
</dbReference>
<comment type="similarity">
    <text evidence="1 9">Belongs to the eukaryotic RecA-like protein family. RadB subfamily.</text>
</comment>
<evidence type="ECO:0000256" key="6">
    <source>
        <dbReference type="ARBA" id="ARBA00023125"/>
    </source>
</evidence>
<dbReference type="SUPFAM" id="SSF52540">
    <property type="entry name" value="P-loop containing nucleoside triphosphate hydrolases"/>
    <property type="match status" value="1"/>
</dbReference>
<proteinExistence type="inferred from homology"/>
<dbReference type="GO" id="GO:0005524">
    <property type="term" value="F:ATP binding"/>
    <property type="evidence" value="ECO:0007669"/>
    <property type="project" value="UniProtKB-UniRule"/>
</dbReference>
<accession>A0A484F2U1</accession>
<dbReference type="InterPro" id="IPR003593">
    <property type="entry name" value="AAA+_ATPase"/>
</dbReference>
<feature type="domain" description="RecA family profile 1" evidence="10">
    <location>
        <begin position="1"/>
        <end position="157"/>
    </location>
</feature>
<dbReference type="PANTHER" id="PTHR22942">
    <property type="entry name" value="RECA/RAD51/RADA DNA STRAND-PAIRING FAMILY MEMBER"/>
    <property type="match status" value="1"/>
</dbReference>
<dbReference type="SMART" id="SM00382">
    <property type="entry name" value="AAA"/>
    <property type="match status" value="1"/>
</dbReference>
<dbReference type="Pfam" id="PF08423">
    <property type="entry name" value="Rad51"/>
    <property type="match status" value="1"/>
</dbReference>
<dbReference type="GO" id="GO:0006281">
    <property type="term" value="P:DNA repair"/>
    <property type="evidence" value="ECO:0007669"/>
    <property type="project" value="UniProtKB-UniRule"/>
</dbReference>
<evidence type="ECO:0000259" key="10">
    <source>
        <dbReference type="PROSITE" id="PS50162"/>
    </source>
</evidence>
<dbReference type="PRINTS" id="PR01874">
    <property type="entry name" value="DNAREPAIRADA"/>
</dbReference>
<dbReference type="InterPro" id="IPR027417">
    <property type="entry name" value="P-loop_NTPase"/>
</dbReference>
<dbReference type="RefSeq" id="WP_223610959.1">
    <property type="nucleotide sequence ID" value="NZ_JAHDUW010000001.1"/>
</dbReference>
<evidence type="ECO:0000256" key="4">
    <source>
        <dbReference type="ARBA" id="ARBA00022763"/>
    </source>
</evidence>
<comment type="function">
    <text evidence="8 9">Involved in DNA repair and in homologous recombination. May regulate the cleavage reactions of the branch-structured DNA. Has a very weak ATPase activity that is not stimulated by DNA. Binds DNA but does not promote DNA strands exchange.</text>
</comment>
<evidence type="ECO:0000256" key="7">
    <source>
        <dbReference type="ARBA" id="ARBA00023172"/>
    </source>
</evidence>
<evidence type="ECO:0000313" key="12">
    <source>
        <dbReference type="Proteomes" id="UP000294855"/>
    </source>
</evidence>
<evidence type="ECO:0000256" key="8">
    <source>
        <dbReference type="ARBA" id="ARBA00024641"/>
    </source>
</evidence>
<protein>
    <recommendedName>
        <fullName evidence="2 9">DNA repair and recombination protein RadB</fullName>
    </recommendedName>
</protein>
<dbReference type="AlphaFoldDB" id="A0A484F2U1"/>
<evidence type="ECO:0000256" key="3">
    <source>
        <dbReference type="ARBA" id="ARBA00022741"/>
    </source>
</evidence>
<dbReference type="PANTHER" id="PTHR22942:SF47">
    <property type="entry name" value="DNA REPAIR AND RECOMBINATION PROTEIN RADB"/>
    <property type="match status" value="1"/>
</dbReference>
<keyword evidence="4 9" id="KW-0227">DNA damage</keyword>
<comment type="caution">
    <text evidence="11">The sequence shown here is derived from an EMBL/GenBank/DDBJ whole genome shotgun (WGS) entry which is preliminary data.</text>
</comment>
<keyword evidence="5 9" id="KW-0067">ATP-binding</keyword>
<dbReference type="GO" id="GO:0006310">
    <property type="term" value="P:DNA recombination"/>
    <property type="evidence" value="ECO:0007669"/>
    <property type="project" value="UniProtKB-UniRule"/>
</dbReference>
<dbReference type="InterPro" id="IPR013632">
    <property type="entry name" value="Rad51_C"/>
</dbReference>
<reference evidence="11 12" key="1">
    <citation type="submission" date="2019-03" db="EMBL/GenBank/DDBJ databases">
        <title>Genomic Encyclopedia of Type Strains, Phase IV (KMG-IV): sequencing the most valuable type-strain genomes for metagenomic binning, comparative biology and taxonomic classification.</title>
        <authorList>
            <person name="Goeker M."/>
        </authorList>
    </citation>
    <scope>NUCLEOTIDE SEQUENCE [LARGE SCALE GENOMIC DNA]</scope>
    <source>
        <strain evidence="11 12">DSM 13328</strain>
    </source>
</reference>
<dbReference type="EMBL" id="SNYS01000010">
    <property type="protein sequence ID" value="TDQ67935.1"/>
    <property type="molecule type" value="Genomic_DNA"/>
</dbReference>
<dbReference type="HAMAP" id="MF_00350">
    <property type="entry name" value="RadB"/>
    <property type="match status" value="1"/>
</dbReference>
<gene>
    <name evidence="9" type="primary">radB</name>
    <name evidence="11" type="ORF">C7391_1489</name>
</gene>
<keyword evidence="7 9" id="KW-0233">DNA recombination</keyword>
<dbReference type="InterPro" id="IPR011939">
    <property type="entry name" value="DNA_repair_and_recomb_RadB"/>
</dbReference>
<sequence>MTTGCKPIDDLLGGGIECGIVTQVYGEPGSGKTNLCLQVAIECSKSGKKVIYIDTEGLSFDRFSQIAGEKSKETAQNILIYEPMSFDEQYTAICEVEKISSENIGLIIVDSATSFYRYELDDEDSGIQSRRELANQIGFLQGIARKTGIAVLITNQIFSDVENNGGVRPIGGRGIEHISKTILKLDRVGTGERSAKIMKHRCRPEGDMCYFTITSDGLK</sequence>
<keyword evidence="3 9" id="KW-0547">Nucleotide-binding</keyword>
<evidence type="ECO:0000256" key="1">
    <source>
        <dbReference type="ARBA" id="ARBA00006876"/>
    </source>
</evidence>
<dbReference type="NCBIfam" id="TIGR02237">
    <property type="entry name" value="recomb_radB"/>
    <property type="match status" value="1"/>
</dbReference>
<evidence type="ECO:0000256" key="5">
    <source>
        <dbReference type="ARBA" id="ARBA00022840"/>
    </source>
</evidence>
<evidence type="ECO:0000313" key="11">
    <source>
        <dbReference type="EMBL" id="TDQ67935.1"/>
    </source>
</evidence>
<dbReference type="GO" id="GO:0140664">
    <property type="term" value="F:ATP-dependent DNA damage sensor activity"/>
    <property type="evidence" value="ECO:0007669"/>
    <property type="project" value="InterPro"/>
</dbReference>
<dbReference type="PIRSF" id="PIRSF003336">
    <property type="entry name" value="RadB"/>
    <property type="match status" value="1"/>
</dbReference>
<dbReference type="Proteomes" id="UP000294855">
    <property type="component" value="Unassembled WGS sequence"/>
</dbReference>
<keyword evidence="6 9" id="KW-0238">DNA-binding</keyword>
<evidence type="ECO:0000256" key="9">
    <source>
        <dbReference type="HAMAP-Rule" id="MF_00350"/>
    </source>
</evidence>
<name>A0A484F2U1_9EURY</name>
<organism evidence="11 12">
    <name type="scientific">Methanimicrococcus blatticola</name>
    <dbReference type="NCBI Taxonomy" id="91560"/>
    <lineage>
        <taxon>Archaea</taxon>
        <taxon>Methanobacteriati</taxon>
        <taxon>Methanobacteriota</taxon>
        <taxon>Stenosarchaea group</taxon>
        <taxon>Methanomicrobia</taxon>
        <taxon>Methanosarcinales</taxon>
        <taxon>Methanosarcinaceae</taxon>
        <taxon>Methanimicrococcus</taxon>
    </lineage>
</organism>
<evidence type="ECO:0000256" key="2">
    <source>
        <dbReference type="ARBA" id="ARBA00018143"/>
    </source>
</evidence>
<dbReference type="InterPro" id="IPR020588">
    <property type="entry name" value="RecA_ATP-bd"/>
</dbReference>
<dbReference type="GO" id="GO:0003684">
    <property type="term" value="F:damaged DNA binding"/>
    <property type="evidence" value="ECO:0007669"/>
    <property type="project" value="UniProtKB-UniRule"/>
</dbReference>
<keyword evidence="12" id="KW-1185">Reference proteome</keyword>